<dbReference type="PIRSF" id="PIRSF001589">
    <property type="entry name" value="Asn_synthetase_glu-h"/>
    <property type="match status" value="1"/>
</dbReference>
<comment type="similarity">
    <text evidence="2">Belongs to the asparagine synthetase family.</text>
</comment>
<accession>A0A7M1B7W3</accession>
<dbReference type="GO" id="GO:0005524">
    <property type="term" value="F:ATP binding"/>
    <property type="evidence" value="ECO:0007669"/>
    <property type="project" value="UniProtKB-KW"/>
</dbReference>
<dbReference type="InterPro" id="IPR006426">
    <property type="entry name" value="Asn_synth_AEB"/>
</dbReference>
<dbReference type="EMBL" id="CP041406">
    <property type="protein sequence ID" value="QOP44868.1"/>
    <property type="molecule type" value="Genomic_DNA"/>
</dbReference>
<feature type="binding site" evidence="9">
    <location>
        <position position="93"/>
    </location>
    <ligand>
        <name>L-glutamine</name>
        <dbReference type="ChEBI" id="CHEBI:58359"/>
    </ligand>
</feature>
<dbReference type="RefSeq" id="WP_193111075.1">
    <property type="nucleotide sequence ID" value="NZ_CP041406.1"/>
</dbReference>
<dbReference type="SUPFAM" id="SSF56235">
    <property type="entry name" value="N-terminal nucleophile aminohydrolases (Ntn hydrolases)"/>
    <property type="match status" value="1"/>
</dbReference>
<keyword evidence="8" id="KW-0028">Amino-acid biosynthesis</keyword>
<keyword evidence="12" id="KW-0436">Ligase</keyword>
<dbReference type="Gene3D" id="3.40.50.620">
    <property type="entry name" value="HUPs"/>
    <property type="match status" value="1"/>
</dbReference>
<dbReference type="GO" id="GO:0006529">
    <property type="term" value="P:asparagine biosynthetic process"/>
    <property type="evidence" value="ECO:0007669"/>
    <property type="project" value="UniProtKB-KW"/>
</dbReference>
<evidence type="ECO:0000256" key="1">
    <source>
        <dbReference type="ARBA" id="ARBA00005187"/>
    </source>
</evidence>
<feature type="active site" description="For GATase activity" evidence="8">
    <location>
        <position position="2"/>
    </location>
</feature>
<dbReference type="InterPro" id="IPR051786">
    <property type="entry name" value="ASN_synthetase/amidase"/>
</dbReference>
<evidence type="ECO:0000256" key="10">
    <source>
        <dbReference type="PIRSR" id="PIRSR001589-3"/>
    </source>
</evidence>
<dbReference type="EC" id="6.3.5.4" evidence="3"/>
<feature type="binding site" evidence="9">
    <location>
        <position position="252"/>
    </location>
    <ligand>
        <name>ATP</name>
        <dbReference type="ChEBI" id="CHEBI:30616"/>
    </ligand>
</feature>
<keyword evidence="13" id="KW-1185">Reference proteome</keyword>
<dbReference type="Pfam" id="PF13537">
    <property type="entry name" value="GATase_7"/>
    <property type="match status" value="1"/>
</dbReference>
<dbReference type="PANTHER" id="PTHR43284">
    <property type="entry name" value="ASPARAGINE SYNTHETASE (GLUTAMINE-HYDROLYZING)"/>
    <property type="match status" value="1"/>
</dbReference>
<evidence type="ECO:0000256" key="4">
    <source>
        <dbReference type="ARBA" id="ARBA00022741"/>
    </source>
</evidence>
<evidence type="ECO:0000256" key="9">
    <source>
        <dbReference type="PIRSR" id="PIRSR001589-2"/>
    </source>
</evidence>
<evidence type="ECO:0000256" key="8">
    <source>
        <dbReference type="PIRSR" id="PIRSR001589-1"/>
    </source>
</evidence>
<dbReference type="InterPro" id="IPR033738">
    <property type="entry name" value="AsnB_N"/>
</dbReference>
<dbReference type="SUPFAM" id="SSF52402">
    <property type="entry name" value="Adenine nucleotide alpha hydrolases-like"/>
    <property type="match status" value="1"/>
</dbReference>
<keyword evidence="5 9" id="KW-0067">ATP-binding</keyword>
<dbReference type="Proteomes" id="UP000593580">
    <property type="component" value="Chromosome"/>
</dbReference>
<dbReference type="Gene3D" id="3.60.20.10">
    <property type="entry name" value="Glutamine Phosphoribosylpyrophosphate, subunit 1, domain 1"/>
    <property type="match status" value="1"/>
</dbReference>
<comment type="pathway">
    <text evidence="1">Amino-acid biosynthesis; L-asparagine biosynthesis; L-asparagine from L-aspartate (L-Gln route): step 1/1.</text>
</comment>
<organism evidence="12 13">
    <name type="scientific">Sulfurimonas paralvinellae</name>
    <dbReference type="NCBI Taxonomy" id="317658"/>
    <lineage>
        <taxon>Bacteria</taxon>
        <taxon>Pseudomonadati</taxon>
        <taxon>Campylobacterota</taxon>
        <taxon>Epsilonproteobacteria</taxon>
        <taxon>Campylobacterales</taxon>
        <taxon>Sulfurimonadaceae</taxon>
        <taxon>Sulfurimonas</taxon>
    </lineage>
</organism>
<dbReference type="KEGG" id="spal:FM071_00555"/>
<dbReference type="Pfam" id="PF00733">
    <property type="entry name" value="Asn_synthase"/>
    <property type="match status" value="1"/>
</dbReference>
<dbReference type="InterPro" id="IPR014729">
    <property type="entry name" value="Rossmann-like_a/b/a_fold"/>
</dbReference>
<gene>
    <name evidence="12" type="primary">asnB</name>
    <name evidence="12" type="ORF">FM071_00555</name>
</gene>
<dbReference type="GO" id="GO:0004066">
    <property type="term" value="F:asparagine synthase (glutamine-hydrolyzing) activity"/>
    <property type="evidence" value="ECO:0007669"/>
    <property type="project" value="UniProtKB-EC"/>
</dbReference>
<dbReference type="AlphaFoldDB" id="A0A7M1B7W3"/>
<sequence length="602" mass="70234">MCAIFGIIGEYDEQQAKYALSRLAHRGPDHCGIEQNRQLFFAHQRLSITDAHARAHQPLQHEKILLSFNGEIYNFQELREELDFDFDFKTQSDSEVIIAAYLKWGVDFVKHLRGMFAIALLDGKKLYLFRDRLGKKPLFYMQTKEAFIFASEIKGLTPFLAKKAMNNDALLSYLSFLAPTPPHTFYKGIQKLAAGEYLRHENGKITTKRYYDLLNTQPSRITDKEEALKKLEKLLKESIDLRLRSEAPMAALLSGGIDSAAINYYAKEQEKNLQTYTLGYKEFAKYDERNNAAKSAQLLGIDNRTVEIDQNSFIQATEQVFASLDEPLNDPAAVPLYLLFDAIKDDGYKVVMSGEGSDELFLGYRQYFEYLDIENAKNLMHKNWLKKYFRSNFSKNREWEWYKRVFDETLLFRTSGDKFTDLQKNLLLRRNVRDNESLQYLSPYRQRFENSAHTDESIWYSYIDINLFQAEHFLTKLDRVSMAHAIESRTPFLDHKLAELVFSIDPVLRYKEGKTKALLKELLANKLPNEILTRKKKGFSNPYMEYLINSGKISLIQEVNQQTGMFKKDELELYLKSASQGSFKQHIWGLYVLSHWIQRELL</sequence>
<dbReference type="CDD" id="cd01991">
    <property type="entry name" value="Asn_synthase_B_C"/>
    <property type="match status" value="1"/>
</dbReference>
<reference evidence="12 13" key="1">
    <citation type="submission" date="2019-07" db="EMBL/GenBank/DDBJ databases">
        <title>Sulfurimonas paralvinellae sp. nov., a novel mesophilic, hydrogen- and sulfur-oxidizing chemolithoautotroph within the Epsilonproteo- bacteria isolated from a deep-sea hydrothermal vent polychaete nest, reclassification of Thiomicrospira denitrificans as Sulfurimonas denitrificans comb. nov. and emended description of the genus Sulfurimonas.</title>
        <authorList>
            <person name="Wang S."/>
            <person name="Jiang L."/>
            <person name="Shao Z."/>
        </authorList>
    </citation>
    <scope>NUCLEOTIDE SEQUENCE [LARGE SCALE GENOMIC DNA]</scope>
    <source>
        <strain evidence="12 13">GO25</strain>
    </source>
</reference>
<dbReference type="PROSITE" id="PS51278">
    <property type="entry name" value="GATASE_TYPE_2"/>
    <property type="match status" value="1"/>
</dbReference>
<keyword evidence="4 9" id="KW-0547">Nucleotide-binding</keyword>
<dbReference type="InterPro" id="IPR029055">
    <property type="entry name" value="Ntn_hydrolases_N"/>
</dbReference>
<dbReference type="InterPro" id="IPR001962">
    <property type="entry name" value="Asn_synthase"/>
</dbReference>
<dbReference type="PANTHER" id="PTHR43284:SF1">
    <property type="entry name" value="ASPARAGINE SYNTHETASE"/>
    <property type="match status" value="1"/>
</dbReference>
<evidence type="ECO:0000256" key="7">
    <source>
        <dbReference type="ARBA" id="ARBA00048741"/>
    </source>
</evidence>
<proteinExistence type="inferred from homology"/>
<comment type="catalytic activity">
    <reaction evidence="7">
        <text>L-aspartate + L-glutamine + ATP + H2O = L-asparagine + L-glutamate + AMP + diphosphate + H(+)</text>
        <dbReference type="Rhea" id="RHEA:12228"/>
        <dbReference type="ChEBI" id="CHEBI:15377"/>
        <dbReference type="ChEBI" id="CHEBI:15378"/>
        <dbReference type="ChEBI" id="CHEBI:29985"/>
        <dbReference type="ChEBI" id="CHEBI:29991"/>
        <dbReference type="ChEBI" id="CHEBI:30616"/>
        <dbReference type="ChEBI" id="CHEBI:33019"/>
        <dbReference type="ChEBI" id="CHEBI:58048"/>
        <dbReference type="ChEBI" id="CHEBI:58359"/>
        <dbReference type="ChEBI" id="CHEBI:456215"/>
        <dbReference type="EC" id="6.3.5.4"/>
    </reaction>
</comment>
<dbReference type="NCBIfam" id="TIGR01536">
    <property type="entry name" value="asn_synth_AEB"/>
    <property type="match status" value="1"/>
</dbReference>
<name>A0A7M1B7W3_9BACT</name>
<keyword evidence="8" id="KW-0061">Asparagine biosynthesis</keyword>
<keyword evidence="6 8" id="KW-0315">Glutamine amidotransferase</keyword>
<feature type="domain" description="Glutamine amidotransferase type-2" evidence="11">
    <location>
        <begin position="2"/>
        <end position="203"/>
    </location>
</feature>
<evidence type="ECO:0000313" key="12">
    <source>
        <dbReference type="EMBL" id="QOP44868.1"/>
    </source>
</evidence>
<evidence type="ECO:0000259" key="11">
    <source>
        <dbReference type="PROSITE" id="PS51278"/>
    </source>
</evidence>
<evidence type="ECO:0000313" key="13">
    <source>
        <dbReference type="Proteomes" id="UP000593580"/>
    </source>
</evidence>
<evidence type="ECO:0000256" key="5">
    <source>
        <dbReference type="ARBA" id="ARBA00022840"/>
    </source>
</evidence>
<evidence type="ECO:0000256" key="3">
    <source>
        <dbReference type="ARBA" id="ARBA00012737"/>
    </source>
</evidence>
<feature type="binding site" evidence="9">
    <location>
        <begin position="353"/>
        <end position="354"/>
    </location>
    <ligand>
        <name>ATP</name>
        <dbReference type="ChEBI" id="CHEBI:30616"/>
    </ligand>
</feature>
<dbReference type="InterPro" id="IPR017932">
    <property type="entry name" value="GATase_2_dom"/>
</dbReference>
<evidence type="ECO:0000256" key="2">
    <source>
        <dbReference type="ARBA" id="ARBA00005752"/>
    </source>
</evidence>
<dbReference type="CDD" id="cd00712">
    <property type="entry name" value="AsnB"/>
    <property type="match status" value="1"/>
</dbReference>
<feature type="site" description="Important for beta-aspartyl-AMP intermediate formation" evidence="10">
    <location>
        <position position="355"/>
    </location>
</feature>
<protein>
    <recommendedName>
        <fullName evidence="3">asparagine synthase (glutamine-hydrolyzing)</fullName>
        <ecNumber evidence="3">6.3.5.4</ecNumber>
    </recommendedName>
</protein>
<evidence type="ECO:0000256" key="6">
    <source>
        <dbReference type="ARBA" id="ARBA00022962"/>
    </source>
</evidence>